<dbReference type="PROSITE" id="PS51257">
    <property type="entry name" value="PROKAR_LIPOPROTEIN"/>
    <property type="match status" value="1"/>
</dbReference>
<comment type="caution">
    <text evidence="2">The sequence shown here is derived from an EMBL/GenBank/DDBJ whole genome shotgun (WGS) entry which is preliminary data.</text>
</comment>
<sequence>MKALSIYLTLMVLMSMSCKSHQNTIGNSSKTKETTMDDGITEKYWKLIELNGQSVETRENRKEIHMILKDRDSLVTGFGGCNSLSGTYALNKAQSRLNFSGIRATLMACEDMETEQRFHAMLLKIDNYTLKKDTLSLNRARMAPLAKFKVVYLK</sequence>
<feature type="domain" description="DUF306" evidence="1">
    <location>
        <begin position="39"/>
        <end position="149"/>
    </location>
</feature>
<dbReference type="EMBL" id="JAFLNL010000012">
    <property type="protein sequence ID" value="MBO0355801.1"/>
    <property type="molecule type" value="Genomic_DNA"/>
</dbReference>
<dbReference type="Proteomes" id="UP000664044">
    <property type="component" value="Unassembled WGS sequence"/>
</dbReference>
<accession>A0ABS3G8Q3</accession>
<name>A0ABS3G8Q3_9FLAO</name>
<dbReference type="RefSeq" id="WP_207036243.1">
    <property type="nucleotide sequence ID" value="NZ_JAFLNL010000012.1"/>
</dbReference>
<reference evidence="2 3" key="1">
    <citation type="submission" date="2021-03" db="EMBL/GenBank/DDBJ databases">
        <title>Muricauda lutimaris sp. nov. and Muricauda ruestringensis sp. nov, two marine members of the Flavobacteriaceae isolated from deep sea sediments of Western Pacific.</title>
        <authorList>
            <person name="Zhao S."/>
            <person name="Liu R."/>
        </authorList>
    </citation>
    <scope>NUCLEOTIDE SEQUENCE [LARGE SCALE GENOMIC DNA]</scope>
    <source>
        <strain evidence="2 3">BC31-1-A7</strain>
    </source>
</reference>
<proteinExistence type="predicted"/>
<gene>
    <name evidence="2" type="ORF">J0656_17415</name>
</gene>
<dbReference type="InterPro" id="IPR005184">
    <property type="entry name" value="DUF306_Meta_HslJ"/>
</dbReference>
<protein>
    <submittedName>
        <fullName evidence="2">META domain-containing protein</fullName>
    </submittedName>
</protein>
<dbReference type="InterPro" id="IPR053147">
    <property type="entry name" value="Hsp_HslJ-like"/>
</dbReference>
<evidence type="ECO:0000313" key="2">
    <source>
        <dbReference type="EMBL" id="MBO0355801.1"/>
    </source>
</evidence>
<dbReference type="Gene3D" id="2.40.128.270">
    <property type="match status" value="1"/>
</dbReference>
<dbReference type="PANTHER" id="PTHR35535">
    <property type="entry name" value="HEAT SHOCK PROTEIN HSLJ"/>
    <property type="match status" value="1"/>
</dbReference>
<evidence type="ECO:0000313" key="3">
    <source>
        <dbReference type="Proteomes" id="UP000664044"/>
    </source>
</evidence>
<organism evidence="2 3">
    <name type="scientific">Flagellimonas aurea</name>
    <dbReference type="NCBI Taxonomy" id="2915619"/>
    <lineage>
        <taxon>Bacteria</taxon>
        <taxon>Pseudomonadati</taxon>
        <taxon>Bacteroidota</taxon>
        <taxon>Flavobacteriia</taxon>
        <taxon>Flavobacteriales</taxon>
        <taxon>Flavobacteriaceae</taxon>
        <taxon>Flagellimonas</taxon>
    </lineage>
</organism>
<dbReference type="InterPro" id="IPR038670">
    <property type="entry name" value="HslJ-like_sf"/>
</dbReference>
<keyword evidence="3" id="KW-1185">Reference proteome</keyword>
<dbReference type="Pfam" id="PF03724">
    <property type="entry name" value="META"/>
    <property type="match status" value="1"/>
</dbReference>
<evidence type="ECO:0000259" key="1">
    <source>
        <dbReference type="Pfam" id="PF03724"/>
    </source>
</evidence>
<dbReference type="PANTHER" id="PTHR35535:SF1">
    <property type="entry name" value="HEAT SHOCK PROTEIN HSLJ"/>
    <property type="match status" value="1"/>
</dbReference>